<feature type="chain" id="PRO_5039195813" evidence="1">
    <location>
        <begin position="17"/>
        <end position="54"/>
    </location>
</feature>
<feature type="signal peptide" evidence="1">
    <location>
        <begin position="1"/>
        <end position="16"/>
    </location>
</feature>
<protein>
    <submittedName>
        <fullName evidence="2">Uncharacterized protein</fullName>
    </submittedName>
</protein>
<evidence type="ECO:0000313" key="2">
    <source>
        <dbReference type="EMBL" id="URD75687.1"/>
    </source>
</evidence>
<organism evidence="2 3">
    <name type="scientific">Musa troglodytarum</name>
    <name type="common">fe'i banana</name>
    <dbReference type="NCBI Taxonomy" id="320322"/>
    <lineage>
        <taxon>Eukaryota</taxon>
        <taxon>Viridiplantae</taxon>
        <taxon>Streptophyta</taxon>
        <taxon>Embryophyta</taxon>
        <taxon>Tracheophyta</taxon>
        <taxon>Spermatophyta</taxon>
        <taxon>Magnoliopsida</taxon>
        <taxon>Liliopsida</taxon>
        <taxon>Zingiberales</taxon>
        <taxon>Musaceae</taxon>
        <taxon>Musa</taxon>
    </lineage>
</organism>
<dbReference type="Proteomes" id="UP001055439">
    <property type="component" value="Chromosome 1"/>
</dbReference>
<dbReference type="AlphaFoldDB" id="A0A9E7EG51"/>
<dbReference type="EMBL" id="CP097502">
    <property type="protein sequence ID" value="URD75687.1"/>
    <property type="molecule type" value="Genomic_DNA"/>
</dbReference>
<sequence>MAVGIGILLGCLRVFLYPDGLFRSFCTSPSDDQDSAAPWSQARRFYPLLVYLWI</sequence>
<keyword evidence="1" id="KW-0732">Signal</keyword>
<evidence type="ECO:0000256" key="1">
    <source>
        <dbReference type="SAM" id="SignalP"/>
    </source>
</evidence>
<evidence type="ECO:0000313" key="3">
    <source>
        <dbReference type="Proteomes" id="UP001055439"/>
    </source>
</evidence>
<name>A0A9E7EG51_9LILI</name>
<gene>
    <name evidence="2" type="ORF">MUK42_33715</name>
</gene>
<reference evidence="2" key="1">
    <citation type="submission" date="2022-05" db="EMBL/GenBank/DDBJ databases">
        <title>The Musa troglodytarum L. genome provides insights into the mechanism of non-climacteric behaviour and enrichment of carotenoids.</title>
        <authorList>
            <person name="Wang J."/>
        </authorList>
    </citation>
    <scope>NUCLEOTIDE SEQUENCE</scope>
    <source>
        <tissue evidence="2">Leaf</tissue>
    </source>
</reference>
<accession>A0A9E7EG51</accession>
<proteinExistence type="predicted"/>
<keyword evidence="3" id="KW-1185">Reference proteome</keyword>